<reference evidence="4 5" key="1">
    <citation type="submission" date="2014-07" db="EMBL/GenBank/DDBJ databases">
        <authorList>
            <person name="Urmite Genomes Urmite Genomes"/>
        </authorList>
    </citation>
    <scope>NUCLEOTIDE SEQUENCE [LARGE SCALE GENOMIC DNA]</scope>
    <source>
        <strain evidence="4 5">20_BN</strain>
    </source>
</reference>
<proteinExistence type="predicted"/>
<dbReference type="InterPro" id="IPR028203">
    <property type="entry name" value="PSII_CF48-like_dom"/>
</dbReference>
<dbReference type="SUPFAM" id="SSF110296">
    <property type="entry name" value="Oligoxyloglucan reducing end-specific cellobiohydrolase"/>
    <property type="match status" value="1"/>
</dbReference>
<keyword evidence="1" id="KW-0602">Photosynthesis</keyword>
<dbReference type="Pfam" id="PF14870">
    <property type="entry name" value="PSII_BNR"/>
    <property type="match status" value="2"/>
</dbReference>
<accession>A0A078LR94</accession>
<name>A0A078LR94_9PSED</name>
<dbReference type="EMBL" id="CCSF01000001">
    <property type="protein sequence ID" value="CDZ93810.1"/>
    <property type="molecule type" value="Genomic_DNA"/>
</dbReference>
<dbReference type="Proteomes" id="UP000053902">
    <property type="component" value="Unassembled WGS sequence"/>
</dbReference>
<dbReference type="PANTHER" id="PTHR47199">
    <property type="entry name" value="PHOTOSYSTEM II STABILITY/ASSEMBLY FACTOR HCF136, CHLOROPLASTIC"/>
    <property type="match status" value="1"/>
</dbReference>
<dbReference type="STRING" id="1499686.BN1079_01112"/>
<sequence>MSEPVLRRGQTGPVPVMSWRPKRNRVSPFIRVLSLFSLLAVLQGGVALQAQANDPQIRYSIESRKAASSLLLDITHAGSRLVAAGDRGHILYSDDEGASWVQAKVPTRQLLTAVYFTDSKHGWAVGHDALILATTDGGETWVRQYEDRELEVPLLDVWFENAEHGLAVGAYGLLLETHDGGQSWDDIADRLDNEDTYHLNAITAIKDSGLFIVGEMGGMFRSADMGQSWERVESPYQGSLFGVISGNEAGLVVAFGLRGHLFRSTDFGDSWETIVLGSSDNPLEAGLADGNLLDDGRMVIVGHGGVVLSSENHGRSFQIYSRPDRRSLSGVVANAHGNLLLVGQSGVVTASSSGANLSNENNKPEQP</sequence>
<evidence type="ECO:0000259" key="3">
    <source>
        <dbReference type="Pfam" id="PF14870"/>
    </source>
</evidence>
<dbReference type="PANTHER" id="PTHR47199:SF2">
    <property type="entry name" value="PHOTOSYSTEM II STABILITY_ASSEMBLY FACTOR HCF136, CHLOROPLASTIC"/>
    <property type="match status" value="1"/>
</dbReference>
<dbReference type="HOGENOM" id="CLU_063224_1_0_6"/>
<evidence type="ECO:0000313" key="5">
    <source>
        <dbReference type="Proteomes" id="UP000053902"/>
    </source>
</evidence>
<protein>
    <submittedName>
        <fullName evidence="4">BNR/Asp-box repeat-containing protein</fullName>
    </submittedName>
</protein>
<evidence type="ECO:0000313" key="4">
    <source>
        <dbReference type="EMBL" id="CDZ93810.1"/>
    </source>
</evidence>
<dbReference type="InterPro" id="IPR015943">
    <property type="entry name" value="WD40/YVTN_repeat-like_dom_sf"/>
</dbReference>
<organism evidence="4 5">
    <name type="scientific">Pseudomonas saudiphocaensis</name>
    <dbReference type="NCBI Taxonomy" id="1499686"/>
    <lineage>
        <taxon>Bacteria</taxon>
        <taxon>Pseudomonadati</taxon>
        <taxon>Pseudomonadota</taxon>
        <taxon>Gammaproteobacteria</taxon>
        <taxon>Pseudomonadales</taxon>
        <taxon>Pseudomonadaceae</taxon>
        <taxon>Pseudomonas</taxon>
    </lineage>
</organism>
<keyword evidence="5" id="KW-1185">Reference proteome</keyword>
<dbReference type="OrthoDB" id="9813892at2"/>
<gene>
    <name evidence="4" type="ORF">BN1079_01112</name>
</gene>
<feature type="domain" description="Photosynthesis system II assembly factor Ycf48/Hcf136-like" evidence="3">
    <location>
        <begin position="149"/>
        <end position="356"/>
    </location>
</feature>
<dbReference type="Gene3D" id="2.130.10.10">
    <property type="entry name" value="YVTN repeat-like/Quinoprotein amine dehydrogenase"/>
    <property type="match status" value="1"/>
</dbReference>
<feature type="domain" description="Photosynthesis system II assembly factor Ycf48/Hcf136-like" evidence="3">
    <location>
        <begin position="99"/>
        <end position="145"/>
    </location>
</feature>
<keyword evidence="2" id="KW-0604">Photosystem II</keyword>
<dbReference type="GO" id="GO:0015979">
    <property type="term" value="P:photosynthesis"/>
    <property type="evidence" value="ECO:0007669"/>
    <property type="project" value="UniProtKB-KW"/>
</dbReference>
<dbReference type="GO" id="GO:0009523">
    <property type="term" value="C:photosystem II"/>
    <property type="evidence" value="ECO:0007669"/>
    <property type="project" value="UniProtKB-KW"/>
</dbReference>
<dbReference type="AlphaFoldDB" id="A0A078LR94"/>
<evidence type="ECO:0000256" key="2">
    <source>
        <dbReference type="ARBA" id="ARBA00023276"/>
    </source>
</evidence>
<evidence type="ECO:0000256" key="1">
    <source>
        <dbReference type="ARBA" id="ARBA00022531"/>
    </source>
</evidence>
<dbReference type="eggNOG" id="COG4447">
    <property type="taxonomic scope" value="Bacteria"/>
</dbReference>